<name>U5CWS6_AMBTC</name>
<organism evidence="1 2">
    <name type="scientific">Amborella trichopoda</name>
    <dbReference type="NCBI Taxonomy" id="13333"/>
    <lineage>
        <taxon>Eukaryota</taxon>
        <taxon>Viridiplantae</taxon>
        <taxon>Streptophyta</taxon>
        <taxon>Embryophyta</taxon>
        <taxon>Tracheophyta</taxon>
        <taxon>Spermatophyta</taxon>
        <taxon>Magnoliopsida</taxon>
        <taxon>Amborellales</taxon>
        <taxon>Amborellaceae</taxon>
        <taxon>Amborella</taxon>
    </lineage>
</organism>
<reference evidence="2" key="1">
    <citation type="journal article" date="2013" name="Science">
        <title>The Amborella genome and the evolution of flowering plants.</title>
        <authorList>
            <consortium name="Amborella Genome Project"/>
        </authorList>
    </citation>
    <scope>NUCLEOTIDE SEQUENCE [LARGE SCALE GENOMIC DNA]</scope>
</reference>
<accession>U5CWS6</accession>
<dbReference type="EMBL" id="KI392311">
    <property type="protein sequence ID" value="ERN17791.1"/>
    <property type="molecule type" value="Genomic_DNA"/>
</dbReference>
<evidence type="ECO:0000313" key="2">
    <source>
        <dbReference type="Proteomes" id="UP000017836"/>
    </source>
</evidence>
<sequence>MEYTIMVLIFFQIWGAKLEHHPIPLLKLKVLATRINILLHALNGLVEIVTCLFKLLSPFFWPISRLQAIAIVLVAGHIMWYQRLPICGHLKGALPN</sequence>
<protein>
    <submittedName>
        <fullName evidence="1">Uncharacterized protein</fullName>
    </submittedName>
</protein>
<evidence type="ECO:0000313" key="1">
    <source>
        <dbReference type="EMBL" id="ERN17791.1"/>
    </source>
</evidence>
<dbReference type="HOGENOM" id="CLU_2362528_0_0_1"/>
<dbReference type="AlphaFoldDB" id="U5CWS6"/>
<dbReference type="Proteomes" id="UP000017836">
    <property type="component" value="Unassembled WGS sequence"/>
</dbReference>
<proteinExistence type="predicted"/>
<dbReference type="Gramene" id="ERN17791">
    <property type="protein sequence ID" value="ERN17791"/>
    <property type="gene ID" value="AMTR_s00047p00151090"/>
</dbReference>
<keyword evidence="2" id="KW-1185">Reference proteome</keyword>
<gene>
    <name evidence="1" type="ORF">AMTR_s00047p00151090</name>
</gene>